<dbReference type="SUPFAM" id="SSF103473">
    <property type="entry name" value="MFS general substrate transporter"/>
    <property type="match status" value="1"/>
</dbReference>
<keyword evidence="7" id="KW-1185">Reference proteome</keyword>
<keyword evidence="4" id="KW-0472">Membrane</keyword>
<reference evidence="6 7" key="1">
    <citation type="submission" date="2019-10" db="EMBL/GenBank/DDBJ databases">
        <title>Actinomadura rubteroloni sp. nov. and Actinomadura macrotermitis sp. nov., isolated from the gut of fungus growing-termite Macrotermes natalensis.</title>
        <authorList>
            <person name="Benndorf R."/>
            <person name="Martin K."/>
            <person name="Kuefner M."/>
            <person name="De Beer W."/>
            <person name="Kaster A.-K."/>
            <person name="Vollmers J."/>
            <person name="Poulsen M."/>
            <person name="Beemelmanns C."/>
        </authorList>
    </citation>
    <scope>NUCLEOTIDE SEQUENCE [LARGE SCALE GENOMIC DNA]</scope>
    <source>
        <strain evidence="6 7">RB68</strain>
    </source>
</reference>
<evidence type="ECO:0000256" key="2">
    <source>
        <dbReference type="ARBA" id="ARBA00022777"/>
    </source>
</evidence>
<dbReference type="GO" id="GO:0016020">
    <property type="term" value="C:membrane"/>
    <property type="evidence" value="ECO:0007669"/>
    <property type="project" value="InterPro"/>
</dbReference>
<dbReference type="AlphaFoldDB" id="A0A7K0BMG6"/>
<evidence type="ECO:0000313" key="6">
    <source>
        <dbReference type="EMBL" id="MQY02355.1"/>
    </source>
</evidence>
<keyword evidence="4" id="KW-0812">Transmembrane</keyword>
<evidence type="ECO:0000256" key="1">
    <source>
        <dbReference type="ARBA" id="ARBA00022679"/>
    </source>
</evidence>
<dbReference type="PANTHER" id="PTHR24421:SF63">
    <property type="entry name" value="SENSOR HISTIDINE KINASE DESK"/>
    <property type="match status" value="1"/>
</dbReference>
<dbReference type="InterPro" id="IPR050482">
    <property type="entry name" value="Sensor_HK_TwoCompSys"/>
</dbReference>
<dbReference type="CDD" id="cd16917">
    <property type="entry name" value="HATPase_UhpB-NarQ-NarX-like"/>
    <property type="match status" value="1"/>
</dbReference>
<feature type="domain" description="Signal transduction histidine kinase subgroup 3 dimerisation and phosphoacceptor" evidence="5">
    <location>
        <begin position="208"/>
        <end position="274"/>
    </location>
</feature>
<name>A0A7K0BMG6_9ACTN</name>
<dbReference type="GO" id="GO:0046983">
    <property type="term" value="F:protein dimerization activity"/>
    <property type="evidence" value="ECO:0007669"/>
    <property type="project" value="InterPro"/>
</dbReference>
<dbReference type="Gene3D" id="3.30.565.10">
    <property type="entry name" value="Histidine kinase-like ATPase, C-terminal domain"/>
    <property type="match status" value="1"/>
</dbReference>
<evidence type="ECO:0000256" key="3">
    <source>
        <dbReference type="ARBA" id="ARBA00023012"/>
    </source>
</evidence>
<dbReference type="Pfam" id="PF07730">
    <property type="entry name" value="HisKA_3"/>
    <property type="match status" value="1"/>
</dbReference>
<accession>A0A7K0BMG6</accession>
<protein>
    <recommendedName>
        <fullName evidence="5">Signal transduction histidine kinase subgroup 3 dimerisation and phosphoacceptor domain-containing protein</fullName>
    </recommendedName>
</protein>
<dbReference type="EMBL" id="WEGH01000001">
    <property type="protein sequence ID" value="MQY02355.1"/>
    <property type="molecule type" value="Genomic_DNA"/>
</dbReference>
<feature type="transmembrane region" description="Helical" evidence="4">
    <location>
        <begin position="94"/>
        <end position="117"/>
    </location>
</feature>
<organism evidence="6 7">
    <name type="scientific">Actinomadura macrotermitis</name>
    <dbReference type="NCBI Taxonomy" id="2585200"/>
    <lineage>
        <taxon>Bacteria</taxon>
        <taxon>Bacillati</taxon>
        <taxon>Actinomycetota</taxon>
        <taxon>Actinomycetes</taxon>
        <taxon>Streptosporangiales</taxon>
        <taxon>Thermomonosporaceae</taxon>
        <taxon>Actinomadura</taxon>
    </lineage>
</organism>
<comment type="caution">
    <text evidence="6">The sequence shown here is derived from an EMBL/GenBank/DDBJ whole genome shotgun (WGS) entry which is preliminary data.</text>
</comment>
<dbReference type="PANTHER" id="PTHR24421">
    <property type="entry name" value="NITRATE/NITRITE SENSOR PROTEIN NARX-RELATED"/>
    <property type="match status" value="1"/>
</dbReference>
<dbReference type="InterPro" id="IPR011712">
    <property type="entry name" value="Sig_transdc_His_kin_sub3_dim/P"/>
</dbReference>
<keyword evidence="4" id="KW-1133">Transmembrane helix</keyword>
<feature type="transmembrane region" description="Helical" evidence="4">
    <location>
        <begin position="56"/>
        <end position="74"/>
    </location>
</feature>
<sequence length="403" mass="43101">MDTATSAELEARDARRLSNYRQVTYRSFLFAGAGFLGPCLAALIQPYSDGRIGVPLLVAGLAGLVVMGWCYHRLVKRALGGGVTRRDVLASGAVAFALTLMMFSNPLWCTVPLVWSSALALSPMDRRRLAALCLGTSAVVTAVGTAAAPHWGDGGTRPWWAAPVMFAIYTAVSAFVIYINRYQRRMWDLHQEAHAAREALARVAVTEERLRFSRDLHDLLGHSLSLIAVKSELAIRLAEADPDRARAEMADVRRAARDALREVRAAVRGYRAVELDAELAGVRAVLEAAGVRCETGPLPDGLPAEARAVLAWVIREGATNIIKHSEARRCAITLTPYGGGVVLEMDNDGVRGASADPGTGLAGLTERIAVVGGTLTARRHGRDGFLLRATVPVPDPVPAGSPA</sequence>
<dbReference type="RefSeq" id="WP_235958700.1">
    <property type="nucleotide sequence ID" value="NZ_WEGH01000001.1"/>
</dbReference>
<proteinExistence type="predicted"/>
<evidence type="ECO:0000259" key="5">
    <source>
        <dbReference type="Pfam" id="PF07730"/>
    </source>
</evidence>
<dbReference type="InterPro" id="IPR036890">
    <property type="entry name" value="HATPase_C_sf"/>
</dbReference>
<dbReference type="Proteomes" id="UP000487268">
    <property type="component" value="Unassembled WGS sequence"/>
</dbReference>
<keyword evidence="2" id="KW-0418">Kinase</keyword>
<dbReference type="GO" id="GO:0000155">
    <property type="term" value="F:phosphorelay sensor kinase activity"/>
    <property type="evidence" value="ECO:0007669"/>
    <property type="project" value="InterPro"/>
</dbReference>
<keyword evidence="1" id="KW-0808">Transferase</keyword>
<evidence type="ECO:0000256" key="4">
    <source>
        <dbReference type="SAM" id="Phobius"/>
    </source>
</evidence>
<dbReference type="InterPro" id="IPR036259">
    <property type="entry name" value="MFS_trans_sf"/>
</dbReference>
<feature type="transmembrane region" description="Helical" evidence="4">
    <location>
        <begin position="25"/>
        <end position="44"/>
    </location>
</feature>
<dbReference type="Gene3D" id="1.20.5.1930">
    <property type="match status" value="1"/>
</dbReference>
<feature type="transmembrane region" description="Helical" evidence="4">
    <location>
        <begin position="160"/>
        <end position="179"/>
    </location>
</feature>
<dbReference type="SUPFAM" id="SSF55874">
    <property type="entry name" value="ATPase domain of HSP90 chaperone/DNA topoisomerase II/histidine kinase"/>
    <property type="match status" value="1"/>
</dbReference>
<gene>
    <name evidence="6" type="ORF">ACRB68_03850</name>
</gene>
<evidence type="ECO:0000313" key="7">
    <source>
        <dbReference type="Proteomes" id="UP000487268"/>
    </source>
</evidence>
<keyword evidence="3" id="KW-0902">Two-component regulatory system</keyword>